<accession>W8W2F2</accession>
<dbReference type="RefSeq" id="YP_009010615.1">
    <property type="nucleotide sequence ID" value="NC_023613.1"/>
</dbReference>
<evidence type="ECO:0000313" key="2">
    <source>
        <dbReference type="Proteomes" id="UP000097612"/>
    </source>
</evidence>
<gene>
    <name evidence="1" type="primary">082R</name>
    <name evidence="1" type="ORF">IIV25_082R</name>
</gene>
<dbReference type="EMBL" id="HF920635">
    <property type="protein sequence ID" value="CCV02100.1"/>
    <property type="molecule type" value="Genomic_DNA"/>
</dbReference>
<dbReference type="Proteomes" id="UP000097612">
    <property type="component" value="Segment"/>
</dbReference>
<dbReference type="GeneID" id="18501454"/>
<evidence type="ECO:0000313" key="1">
    <source>
        <dbReference type="EMBL" id="CCV02100.1"/>
    </source>
</evidence>
<reference evidence="1 2" key="1">
    <citation type="journal article" date="2013" name="Arch. Virol.">
        <title>Complete genome sequence of invertebrate iridovirus IIV-25 isolated from a blackfly larva.</title>
        <authorList>
            <person name="Piegu B."/>
            <person name="Guizard S."/>
            <person name="Spears T."/>
            <person name="Cruaud C."/>
            <person name="Couloux A."/>
            <person name="Bideshi D.K."/>
            <person name="Federici B.A."/>
            <person name="Bigot Y."/>
        </authorList>
    </citation>
    <scope>NUCLEOTIDE SEQUENCE [LARGE SCALE GENOMIC DNA]</scope>
</reference>
<protein>
    <submittedName>
        <fullName evidence="1">Uncharacterized protein</fullName>
    </submittedName>
</protein>
<keyword evidence="2" id="KW-1185">Reference proteome</keyword>
<dbReference type="KEGG" id="vg:18501454"/>
<name>W8W2F2_9VIRU</name>
<organism evidence="1 2">
    <name type="scientific">Invertebrate iridovirus 25</name>
    <dbReference type="NCBI Taxonomy" id="1301280"/>
    <lineage>
        <taxon>Viruses</taxon>
        <taxon>Varidnaviria</taxon>
        <taxon>Bamfordvirae</taxon>
        <taxon>Nucleocytoviricota</taxon>
        <taxon>Megaviricetes</taxon>
        <taxon>Pimascovirales</taxon>
        <taxon>Pimascovirales incertae sedis</taxon>
        <taxon>Iridoviridae</taxon>
        <taxon>Betairidovirinae</taxon>
        <taxon>Chloriridovirus</taxon>
        <taxon>Chloriridovirus simulium2</taxon>
    </lineage>
</organism>
<proteinExistence type="predicted"/>
<sequence>MKNSDIFRVANFRAAEKRIEDVLGRFRERKNKEIYVLHYDDLKRYVEWICDHYEDEVEKFNQELDMLISNLNRFNLTPIIPLPFQGTSATITRIVNGIPTHTMIESSIEDQFKNKIKVYLDTLHPTTKEIKRTDLFSQVPFNFNKIDAWRWLKEVIPSYKPELKLHYR</sequence>
<dbReference type="OrthoDB" id="5801at10239"/>